<evidence type="ECO:0000259" key="2">
    <source>
        <dbReference type="SMART" id="SM00418"/>
    </source>
</evidence>
<dbReference type="GO" id="GO:0003700">
    <property type="term" value="F:DNA-binding transcription factor activity"/>
    <property type="evidence" value="ECO:0007669"/>
    <property type="project" value="InterPro"/>
</dbReference>
<protein>
    <submittedName>
        <fullName evidence="3">ArsR family transcriptional regulator</fullName>
    </submittedName>
    <submittedName>
        <fullName evidence="4">Helix-turn-helix domain-containing protein</fullName>
    </submittedName>
</protein>
<name>A0A1H5T744_9EURY</name>
<dbReference type="InterPro" id="IPR036388">
    <property type="entry name" value="WH-like_DNA-bd_sf"/>
</dbReference>
<dbReference type="Pfam" id="PF24267">
    <property type="entry name" value="HVO_1552_C"/>
    <property type="match status" value="1"/>
</dbReference>
<evidence type="ECO:0000313" key="4">
    <source>
        <dbReference type="EMBL" id="SEF58616.1"/>
    </source>
</evidence>
<dbReference type="InterPro" id="IPR056525">
    <property type="entry name" value="HVO_1552_C"/>
</dbReference>
<dbReference type="OrthoDB" id="11368at2157"/>
<sequence>MARLLPSQSEPDVDASPRVVGLDDDDADDLLSALSSATARRVLAALHDEPTNPAALADSVDTSLQNVQYHLERLESAGAVEVVDTAYSEKGREMKVYAPADRPLVVVAADDEETTGLSDALKRLLAGVGVVGLVSLIAQFAIEGFPFVGKTGGADGGYETQTESVQVAADAAATTAASGPPPGLLVFLGGLTVLLLWFGIWFVRRR</sequence>
<accession>A0A1H5T744</accession>
<dbReference type="CDD" id="cd00090">
    <property type="entry name" value="HTH_ARSR"/>
    <property type="match status" value="1"/>
</dbReference>
<dbReference type="AlphaFoldDB" id="A0A1H5T744"/>
<gene>
    <name evidence="3" type="ORF">DV707_06765</name>
    <name evidence="4" type="ORF">SAMN04488133_0195</name>
</gene>
<dbReference type="KEGG" id="hlm:DV707_06765"/>
<dbReference type="SMART" id="SM00418">
    <property type="entry name" value="HTH_ARSR"/>
    <property type="match status" value="1"/>
</dbReference>
<dbReference type="InterPro" id="IPR011991">
    <property type="entry name" value="ArsR-like_HTH"/>
</dbReference>
<dbReference type="Gene3D" id="1.10.10.10">
    <property type="entry name" value="Winged helix-like DNA-binding domain superfamily/Winged helix DNA-binding domain"/>
    <property type="match status" value="1"/>
</dbReference>
<evidence type="ECO:0000313" key="5">
    <source>
        <dbReference type="Proteomes" id="UP000236740"/>
    </source>
</evidence>
<keyword evidence="5" id="KW-1185">Reference proteome</keyword>
<dbReference type="SUPFAM" id="SSF46785">
    <property type="entry name" value="Winged helix' DNA-binding domain"/>
    <property type="match status" value="1"/>
</dbReference>
<reference evidence="3 6" key="2">
    <citation type="journal article" date="2019" name="Nat. Commun.">
        <title>A new type of DNA phosphorothioation-based antiviral system in archaea.</title>
        <authorList>
            <person name="Xiong L."/>
            <person name="Liu S."/>
            <person name="Chen S."/>
            <person name="Xiao Y."/>
            <person name="Zhu B."/>
            <person name="Gao Y."/>
            <person name="Zhang Y."/>
            <person name="Chen B."/>
            <person name="Luo J."/>
            <person name="Deng Z."/>
            <person name="Chen X."/>
            <person name="Wang L."/>
            <person name="Chen S."/>
        </authorList>
    </citation>
    <scope>NUCLEOTIDE SEQUENCE [LARGE SCALE GENOMIC DNA]</scope>
    <source>
        <strain evidence="3 6">CGMCC 1.10331</strain>
    </source>
</reference>
<organism evidence="4 5">
    <name type="scientific">Halobellus limi</name>
    <dbReference type="NCBI Taxonomy" id="699433"/>
    <lineage>
        <taxon>Archaea</taxon>
        <taxon>Methanobacteriati</taxon>
        <taxon>Methanobacteriota</taxon>
        <taxon>Stenosarchaea group</taxon>
        <taxon>Halobacteria</taxon>
        <taxon>Halobacteriales</taxon>
        <taxon>Haloferacaceae</taxon>
        <taxon>Halobellus</taxon>
    </lineage>
</organism>
<evidence type="ECO:0000313" key="3">
    <source>
        <dbReference type="EMBL" id="QCC47386.1"/>
    </source>
</evidence>
<feature type="transmembrane region" description="Helical" evidence="1">
    <location>
        <begin position="184"/>
        <end position="203"/>
    </location>
</feature>
<evidence type="ECO:0000313" key="6">
    <source>
        <dbReference type="Proteomes" id="UP000296733"/>
    </source>
</evidence>
<dbReference type="InterPro" id="IPR001845">
    <property type="entry name" value="HTH_ArsR_DNA-bd_dom"/>
</dbReference>
<proteinExistence type="predicted"/>
<feature type="domain" description="HTH arsR-type" evidence="2">
    <location>
        <begin position="29"/>
        <end position="111"/>
    </location>
</feature>
<keyword evidence="1" id="KW-0812">Transmembrane</keyword>
<dbReference type="InterPro" id="IPR036390">
    <property type="entry name" value="WH_DNA-bd_sf"/>
</dbReference>
<dbReference type="Proteomes" id="UP000296733">
    <property type="component" value="Chromosome"/>
</dbReference>
<dbReference type="GeneID" id="39857773"/>
<feature type="transmembrane region" description="Helical" evidence="1">
    <location>
        <begin position="124"/>
        <end position="142"/>
    </location>
</feature>
<dbReference type="Pfam" id="PF12840">
    <property type="entry name" value="HTH_20"/>
    <property type="match status" value="1"/>
</dbReference>
<dbReference type="EMBL" id="FNVN01000001">
    <property type="protein sequence ID" value="SEF58616.1"/>
    <property type="molecule type" value="Genomic_DNA"/>
</dbReference>
<dbReference type="Proteomes" id="UP000236740">
    <property type="component" value="Unassembled WGS sequence"/>
</dbReference>
<keyword evidence="1" id="KW-0472">Membrane</keyword>
<keyword evidence="1" id="KW-1133">Transmembrane helix</keyword>
<dbReference type="EMBL" id="CP031311">
    <property type="protein sequence ID" value="QCC47386.1"/>
    <property type="molecule type" value="Genomic_DNA"/>
</dbReference>
<reference evidence="4 5" key="1">
    <citation type="submission" date="2016-10" db="EMBL/GenBank/DDBJ databases">
        <authorList>
            <person name="de Groot N.N."/>
        </authorList>
    </citation>
    <scope>NUCLEOTIDE SEQUENCE [LARGE SCALE GENOMIC DNA]</scope>
    <source>
        <strain evidence="4 5">CGMCC 1.10331</strain>
    </source>
</reference>
<evidence type="ECO:0000256" key="1">
    <source>
        <dbReference type="SAM" id="Phobius"/>
    </source>
</evidence>
<dbReference type="RefSeq" id="WP_103990012.1">
    <property type="nucleotide sequence ID" value="NZ_CP031311.1"/>
</dbReference>